<protein>
    <recommendedName>
        <fullName evidence="1">Secretion system C-terminal sorting domain-containing protein</fullName>
    </recommendedName>
</protein>
<evidence type="ECO:0000259" key="1">
    <source>
        <dbReference type="Pfam" id="PF18962"/>
    </source>
</evidence>
<dbReference type="InterPro" id="IPR026444">
    <property type="entry name" value="Secre_tail"/>
</dbReference>
<sequence>MKKKLRYLIPMLFIGVNTNAQGDYDWQVLGSTGVGQFTSSSQTYSLSYYKGGERVYVSTRGGKVDILNPNNGSYVKDIIPGTGFQNTKIRVTESGEIYSVTMRTAVSSSSDGQSIAVNYLANENSAIIPLSLPYPSGMSSMPRMGDSFDVAGYGDQAVLFIGGSTTNVVYIYKRNISNGVDFVRSIDMGTASADMSISIVPDEADLSKSSFFVSSNTGGIAKKFFKYNSNTGSYDSYILPAIIYDGTSNTAFSQIKYFSINETGFLAVTGGSLAVGKNIRVYKILGNEYDKNTNYSLVKTLNGGNYTFSATSNSGFSDVSLSKNIVKASDFSGGKYTLNLYQLVTNNAISKYSLTFNLDGTLPVSLSDFTASIKNGKNTLVWKTQSESNNDKFEVQRSGDGQNFEIIGSIASKAESGNSNSVLNYQFIDESPLNGINYYRLKQVDKNGEFKLYDVKFIKSGLSKVYVYPNPTADLVNIDNVLRSEINYLVYNSMGKLLLSGTSSEAMISISLKDYPTGVYFLKVTGSEADVKSHKIVKR</sequence>
<keyword evidence="3" id="KW-1185">Reference proteome</keyword>
<dbReference type="OrthoDB" id="751208at2"/>
<evidence type="ECO:0000313" key="2">
    <source>
        <dbReference type="EMBL" id="ADY52418.1"/>
    </source>
</evidence>
<accession>F0S8T7</accession>
<dbReference type="AlphaFoldDB" id="F0S8T7"/>
<dbReference type="Pfam" id="PF18962">
    <property type="entry name" value="Por_Secre_tail"/>
    <property type="match status" value="1"/>
</dbReference>
<dbReference type="RefSeq" id="WP_013632906.1">
    <property type="nucleotide sequence ID" value="NC_015177.1"/>
</dbReference>
<reference evidence="3" key="2">
    <citation type="submission" date="2011-02" db="EMBL/GenBank/DDBJ databases">
        <title>The complete genome of Pedobacter saltans DSM 12145.</title>
        <authorList>
            <consortium name="US DOE Joint Genome Institute (JGI-PGF)"/>
            <person name="Lucas S."/>
            <person name="Copeland A."/>
            <person name="Lapidus A."/>
            <person name="Bruce D."/>
            <person name="Goodwin L."/>
            <person name="Pitluck S."/>
            <person name="Kyrpides N."/>
            <person name="Mavromatis K."/>
            <person name="Pagani I."/>
            <person name="Ivanova N."/>
            <person name="Ovchinnikova G."/>
            <person name="Lu M."/>
            <person name="Detter J.C."/>
            <person name="Han C."/>
            <person name="Land M."/>
            <person name="Hauser L."/>
            <person name="Markowitz V."/>
            <person name="Cheng J.-F."/>
            <person name="Hugenholtz P."/>
            <person name="Woyke T."/>
            <person name="Wu D."/>
            <person name="Tindall B."/>
            <person name="Pomrenke H.G."/>
            <person name="Brambilla E."/>
            <person name="Klenk H.-P."/>
            <person name="Eisen J.A."/>
        </authorList>
    </citation>
    <scope>NUCLEOTIDE SEQUENCE [LARGE SCALE GENOMIC DNA]</scope>
    <source>
        <strain evidence="3">ATCC 51119 / DSM 12145 / JCM 21818 / LMG 10337 / NBRC 100064 / NCIMB 13643</strain>
    </source>
</reference>
<name>F0S8T7_PSESL</name>
<feature type="domain" description="Secretion system C-terminal sorting" evidence="1">
    <location>
        <begin position="467"/>
        <end position="536"/>
    </location>
</feature>
<reference evidence="2 3" key="1">
    <citation type="journal article" date="2011" name="Stand. Genomic Sci.">
        <title>Complete genome sequence of the gliding, heparinolytic Pedobacter saltans type strain (113).</title>
        <authorList>
            <person name="Liolios K."/>
            <person name="Sikorski J."/>
            <person name="Lu M."/>
            <person name="Nolan M."/>
            <person name="Lapidus A."/>
            <person name="Lucas S."/>
            <person name="Hammon N."/>
            <person name="Deshpande S."/>
            <person name="Cheng J.F."/>
            <person name="Tapia R."/>
            <person name="Han C."/>
            <person name="Goodwin L."/>
            <person name="Pitluck S."/>
            <person name="Huntemann M."/>
            <person name="Ivanova N."/>
            <person name="Pagani I."/>
            <person name="Mavromatis K."/>
            <person name="Ovchinikova G."/>
            <person name="Pati A."/>
            <person name="Chen A."/>
            <person name="Palaniappan K."/>
            <person name="Land M."/>
            <person name="Hauser L."/>
            <person name="Brambilla E.M."/>
            <person name="Kotsyurbenko O."/>
            <person name="Rohde M."/>
            <person name="Tindall B.J."/>
            <person name="Abt B."/>
            <person name="Goker M."/>
            <person name="Detter J.C."/>
            <person name="Woyke T."/>
            <person name="Bristow J."/>
            <person name="Eisen J.A."/>
            <person name="Markowitz V."/>
            <person name="Hugenholtz P."/>
            <person name="Klenk H.P."/>
            <person name="Kyrpides N.C."/>
        </authorList>
    </citation>
    <scope>NUCLEOTIDE SEQUENCE [LARGE SCALE GENOMIC DNA]</scope>
    <source>
        <strain evidence="3">ATCC 51119 / DSM 12145 / JCM 21818 / LMG 10337 / NBRC 100064 / NCIMB 13643</strain>
    </source>
</reference>
<dbReference type="KEGG" id="psn:Pedsa_1864"/>
<dbReference type="Proteomes" id="UP000000310">
    <property type="component" value="Chromosome"/>
</dbReference>
<proteinExistence type="predicted"/>
<organism evidence="2 3">
    <name type="scientific">Pseudopedobacter saltans (strain ATCC 51119 / DSM 12145 / JCM 21818 / CCUG 39354 / LMG 10337 / NBRC 100064 / NCIMB 13643)</name>
    <name type="common">Pedobacter saltans</name>
    <dbReference type="NCBI Taxonomy" id="762903"/>
    <lineage>
        <taxon>Bacteria</taxon>
        <taxon>Pseudomonadati</taxon>
        <taxon>Bacteroidota</taxon>
        <taxon>Sphingobacteriia</taxon>
        <taxon>Sphingobacteriales</taxon>
        <taxon>Sphingobacteriaceae</taxon>
        <taxon>Pseudopedobacter</taxon>
    </lineage>
</organism>
<dbReference type="NCBIfam" id="TIGR04183">
    <property type="entry name" value="Por_Secre_tail"/>
    <property type="match status" value="1"/>
</dbReference>
<dbReference type="EMBL" id="CP002545">
    <property type="protein sequence ID" value="ADY52418.1"/>
    <property type="molecule type" value="Genomic_DNA"/>
</dbReference>
<dbReference type="STRING" id="762903.Pedsa_1864"/>
<evidence type="ECO:0000313" key="3">
    <source>
        <dbReference type="Proteomes" id="UP000000310"/>
    </source>
</evidence>
<dbReference type="HOGENOM" id="CLU_505142_0_0_10"/>
<dbReference type="eggNOG" id="COG2353">
    <property type="taxonomic scope" value="Bacteria"/>
</dbReference>
<gene>
    <name evidence="2" type="ordered locus">Pedsa_1864</name>
</gene>